<evidence type="ECO:0000313" key="12">
    <source>
        <dbReference type="Proteomes" id="UP001338125"/>
    </source>
</evidence>
<feature type="domain" description="C2H2-type" evidence="10">
    <location>
        <begin position="492"/>
        <end position="519"/>
    </location>
</feature>
<evidence type="ECO:0000256" key="3">
    <source>
        <dbReference type="ARBA" id="ARBA00022737"/>
    </source>
</evidence>
<evidence type="ECO:0000256" key="7">
    <source>
        <dbReference type="ARBA" id="ARBA00023242"/>
    </source>
</evidence>
<dbReference type="InterPro" id="IPR036236">
    <property type="entry name" value="Znf_C2H2_sf"/>
</dbReference>
<keyword evidence="4 8" id="KW-0863">Zinc-finger</keyword>
<dbReference type="EMBL" id="JAVFKD010000016">
    <property type="protein sequence ID" value="KAK5987253.1"/>
    <property type="molecule type" value="Genomic_DNA"/>
</dbReference>
<dbReference type="InterPro" id="IPR050589">
    <property type="entry name" value="Ikaros_C2H2-ZF"/>
</dbReference>
<comment type="subcellular location">
    <subcellularLocation>
        <location evidence="1">Nucleus</location>
    </subcellularLocation>
</comment>
<feature type="compositionally biased region" description="Polar residues" evidence="9">
    <location>
        <begin position="424"/>
        <end position="435"/>
    </location>
</feature>
<evidence type="ECO:0000256" key="9">
    <source>
        <dbReference type="SAM" id="MobiDB-lite"/>
    </source>
</evidence>
<dbReference type="PROSITE" id="PS00028">
    <property type="entry name" value="ZINC_FINGER_C2H2_1"/>
    <property type="match status" value="3"/>
</dbReference>
<dbReference type="InterPro" id="IPR013087">
    <property type="entry name" value="Znf_C2H2_type"/>
</dbReference>
<protein>
    <recommendedName>
        <fullName evidence="10">C2H2-type domain-containing protein</fullName>
    </recommendedName>
</protein>
<keyword evidence="2" id="KW-0479">Metal-binding</keyword>
<feature type="region of interest" description="Disordered" evidence="9">
    <location>
        <begin position="416"/>
        <end position="443"/>
    </location>
</feature>
<organism evidence="11 12">
    <name type="scientific">Cladobotryum mycophilum</name>
    <dbReference type="NCBI Taxonomy" id="491253"/>
    <lineage>
        <taxon>Eukaryota</taxon>
        <taxon>Fungi</taxon>
        <taxon>Dikarya</taxon>
        <taxon>Ascomycota</taxon>
        <taxon>Pezizomycotina</taxon>
        <taxon>Sordariomycetes</taxon>
        <taxon>Hypocreomycetidae</taxon>
        <taxon>Hypocreales</taxon>
        <taxon>Hypocreaceae</taxon>
        <taxon>Cladobotryum</taxon>
    </lineage>
</organism>
<feature type="domain" description="C2H2-type" evidence="10">
    <location>
        <begin position="173"/>
        <end position="203"/>
    </location>
</feature>
<evidence type="ECO:0000313" key="11">
    <source>
        <dbReference type="EMBL" id="KAK5987253.1"/>
    </source>
</evidence>
<evidence type="ECO:0000259" key="10">
    <source>
        <dbReference type="PROSITE" id="PS50157"/>
    </source>
</evidence>
<name>A0ABR0S539_9HYPO</name>
<dbReference type="PANTHER" id="PTHR24404:SF114">
    <property type="entry name" value="KLUMPFUSS, ISOFORM B-RELATED"/>
    <property type="match status" value="1"/>
</dbReference>
<feature type="compositionally biased region" description="Polar residues" evidence="9">
    <location>
        <begin position="48"/>
        <end position="60"/>
    </location>
</feature>
<feature type="region of interest" description="Disordered" evidence="9">
    <location>
        <begin position="655"/>
        <end position="685"/>
    </location>
</feature>
<feature type="domain" description="C2H2-type" evidence="10">
    <location>
        <begin position="518"/>
        <end position="548"/>
    </location>
</feature>
<dbReference type="SUPFAM" id="SSF57667">
    <property type="entry name" value="beta-beta-alpha zinc fingers"/>
    <property type="match status" value="1"/>
</dbReference>
<dbReference type="SMART" id="SM00355">
    <property type="entry name" value="ZnF_C2H2"/>
    <property type="match status" value="5"/>
</dbReference>
<feature type="compositionally biased region" description="Acidic residues" evidence="9">
    <location>
        <begin position="363"/>
        <end position="374"/>
    </location>
</feature>
<sequence length="748" mass="84022">MDSSRRHPSQFGFGGDISTASYNSNQPVPWNLINFYESDSPWHPPIQPQTSGTLPNQPLNPLTWGYRSGPLLSDGGTYPGDSGYGGSGPTMVESVSSIHEDDTALDTRPMENLLTSFHVNHDEQFRAPGPVEATRSPTNYKFHCLACNTPVKTKSELNKHAQRHNKPHKCTYLNCNRAEAGRGFSTPNDLARHLRTVHKEHDQHGPVYICKHGACINKKLKIWPRADNFRCHLSRSHDQDVKADDDLKQYIYQPHAARRHELQGIGQGLASPVADMDTDGQALQLQDSSPLRSARVLPNARLLGGIHQEQGEGSGQMNPPPSWSQPAVARNSLFRDVSHQNQPGAVRDTNIDQLPILPSAESPFEDEVASETDESPSSQDDVVMEDSPVANDYDDVIGRGNGAWTSGVEAFNRATQSEADDLSISASDSEQTNNEPGDGSPSESLYKALIEARADRSRLVELLKSMPKDLLESVLKGEGKESGKDETTKTSHKCPDCAKSFVRPCELKKHKKRHEKPYGCTFKQCGKYFGSKNDWKRHESSQHFMLETWTCDMDGCQKVRHRRETFKNHLHRDHRMENDPKLVDKKLEKCRMGRHCDPRFWCGFCDKIIEIKEAGINSWTRRCDHIDNHLFGKGGLAKKSMRDWRFLRDDEEHAVSSDVEGDDESPDFSGASRKRKAADSPSTRKIKRLQKEGTLVWHCCKCSQMMNYKTSSSCVDMDCNHTRCPNCKMEAVTHGDETEPATQMTEMS</sequence>
<evidence type="ECO:0000256" key="8">
    <source>
        <dbReference type="PROSITE-ProRule" id="PRU00042"/>
    </source>
</evidence>
<keyword evidence="12" id="KW-1185">Reference proteome</keyword>
<comment type="caution">
    <text evidence="11">The sequence shown here is derived from an EMBL/GenBank/DDBJ whole genome shotgun (WGS) entry which is preliminary data.</text>
</comment>
<dbReference type="Proteomes" id="UP001338125">
    <property type="component" value="Unassembled WGS sequence"/>
</dbReference>
<dbReference type="PROSITE" id="PS50157">
    <property type="entry name" value="ZINC_FINGER_C2H2_2"/>
    <property type="match status" value="3"/>
</dbReference>
<evidence type="ECO:0000256" key="5">
    <source>
        <dbReference type="ARBA" id="ARBA00022833"/>
    </source>
</evidence>
<keyword evidence="7" id="KW-0539">Nucleus</keyword>
<reference evidence="11 12" key="1">
    <citation type="submission" date="2024-01" db="EMBL/GenBank/DDBJ databases">
        <title>Complete genome of Cladobotryum mycophilum ATHUM6906.</title>
        <authorList>
            <person name="Christinaki A.C."/>
            <person name="Myridakis A.I."/>
            <person name="Kouvelis V.N."/>
        </authorList>
    </citation>
    <scope>NUCLEOTIDE SEQUENCE [LARGE SCALE GENOMIC DNA]</scope>
    <source>
        <strain evidence="11 12">ATHUM6906</strain>
    </source>
</reference>
<dbReference type="Gene3D" id="3.30.160.60">
    <property type="entry name" value="Classic Zinc Finger"/>
    <property type="match status" value="2"/>
</dbReference>
<keyword evidence="3" id="KW-0677">Repeat</keyword>
<evidence type="ECO:0000256" key="6">
    <source>
        <dbReference type="ARBA" id="ARBA00023125"/>
    </source>
</evidence>
<feature type="region of interest" description="Disordered" evidence="9">
    <location>
        <begin position="363"/>
        <end position="384"/>
    </location>
</feature>
<feature type="region of interest" description="Disordered" evidence="9">
    <location>
        <begin position="41"/>
        <end position="66"/>
    </location>
</feature>
<keyword evidence="6" id="KW-0238">DNA-binding</keyword>
<proteinExistence type="predicted"/>
<evidence type="ECO:0000256" key="2">
    <source>
        <dbReference type="ARBA" id="ARBA00022723"/>
    </source>
</evidence>
<evidence type="ECO:0000256" key="1">
    <source>
        <dbReference type="ARBA" id="ARBA00004123"/>
    </source>
</evidence>
<keyword evidence="5" id="KW-0862">Zinc</keyword>
<accession>A0ABR0S539</accession>
<gene>
    <name evidence="11" type="ORF">PT974_11377</name>
</gene>
<evidence type="ECO:0000256" key="4">
    <source>
        <dbReference type="ARBA" id="ARBA00022771"/>
    </source>
</evidence>
<dbReference type="PANTHER" id="PTHR24404">
    <property type="entry name" value="ZINC FINGER PROTEIN"/>
    <property type="match status" value="1"/>
</dbReference>